<protein>
    <submittedName>
        <fullName evidence="1">Uncharacterized protein</fullName>
    </submittedName>
</protein>
<keyword evidence="2" id="KW-1185">Reference proteome</keyword>
<dbReference type="RefSeq" id="WP_075691230.1">
    <property type="nucleotide sequence ID" value="NZ_CP009248.1"/>
</dbReference>
<proteinExistence type="predicted"/>
<evidence type="ECO:0000313" key="1">
    <source>
        <dbReference type="EMBL" id="APT90025.1"/>
    </source>
</evidence>
<accession>A0A1L7CVW4</accession>
<name>A0A1L7CVW4_9CORY</name>
<reference evidence="1 2" key="1">
    <citation type="submission" date="2014-08" db="EMBL/GenBank/DDBJ databases">
        <title>Complete genome sequence of Corynebacterium sphenisci CECT 5990(T) (=DSM 44792(T)), isolated from healthy wild penguins.</title>
        <authorList>
            <person name="Ruckert C."/>
            <person name="Albersmeier A."/>
            <person name="Winkler A."/>
            <person name="Kalinowski J."/>
        </authorList>
    </citation>
    <scope>NUCLEOTIDE SEQUENCE [LARGE SCALE GENOMIC DNA]</scope>
    <source>
        <strain evidence="1 2">DSM 44792</strain>
    </source>
</reference>
<organism evidence="1 2">
    <name type="scientific">Corynebacterium sphenisci DSM 44792</name>
    <dbReference type="NCBI Taxonomy" id="1437874"/>
    <lineage>
        <taxon>Bacteria</taxon>
        <taxon>Bacillati</taxon>
        <taxon>Actinomycetota</taxon>
        <taxon>Actinomycetes</taxon>
        <taxon>Mycobacteriales</taxon>
        <taxon>Corynebacteriaceae</taxon>
        <taxon>Corynebacterium</taxon>
    </lineage>
</organism>
<gene>
    <name evidence="1" type="ORF">CSPHI_01810</name>
</gene>
<dbReference type="EMBL" id="CP009248">
    <property type="protein sequence ID" value="APT90025.1"/>
    <property type="molecule type" value="Genomic_DNA"/>
</dbReference>
<dbReference type="Proteomes" id="UP000185469">
    <property type="component" value="Chromosome"/>
</dbReference>
<evidence type="ECO:0000313" key="2">
    <source>
        <dbReference type="Proteomes" id="UP000185469"/>
    </source>
</evidence>
<dbReference type="KEGG" id="csph:CSPHI_01810"/>
<dbReference type="AlphaFoldDB" id="A0A1L7CVW4"/>
<sequence length="311" mass="30794">MDAGAGIAFGMVALAAGAGAAAGARPGRRGAGADAGLRLLPGAAGALPTAELLAAAAQSPTPVEAVRLHRTRPAGVGEFAHVYRTQATRLGERAGTWTALTLTAAEPAAAGAWFAHRLGLLGLRARPLDAAELAAAAAAPPELILARAGGAHRRRPLRLRPGRASPAVPAAPAQLLGVDDRGAPAALALPGLAGLTVLGDPARAVPLIGACLVTGAAVGIRTTRPPRFAAAVGLGARLVGARAPAELDALVHDGAPPGPPAPGAPTPVRLLDPGAAARPGTAAHPVLELRERTWRLDAGAGVRVIRPLQLG</sequence>